<evidence type="ECO:0000313" key="3">
    <source>
        <dbReference type="EMBL" id="MBK1853367.1"/>
    </source>
</evidence>
<evidence type="ECO:0000256" key="1">
    <source>
        <dbReference type="SAM" id="SignalP"/>
    </source>
</evidence>
<sequence length="86" mass="8327">MKTKTPKTRIAAGALFSAAALSFASCSNYDSHAKNDAATGALLGAAAGAAIGKDSGNTGTGAALGAAVGGGAGYAVGNEKDKRYYR</sequence>
<feature type="domain" description="Glycine zipper" evidence="2">
    <location>
        <begin position="39"/>
        <end position="82"/>
    </location>
</feature>
<keyword evidence="1" id="KW-0732">Signal</keyword>
<comment type="caution">
    <text evidence="3">The sequence shown here is derived from an EMBL/GenBank/DDBJ whole genome shotgun (WGS) entry which is preliminary data.</text>
</comment>
<feature type="signal peptide" evidence="1">
    <location>
        <begin position="1"/>
        <end position="24"/>
    </location>
</feature>
<dbReference type="InterPro" id="IPR039567">
    <property type="entry name" value="Gly-zipper"/>
</dbReference>
<feature type="chain" id="PRO_5042231577" evidence="1">
    <location>
        <begin position="25"/>
        <end position="86"/>
    </location>
</feature>
<gene>
    <name evidence="3" type="ORF">JIN83_00185</name>
</gene>
<proteinExistence type="predicted"/>
<name>A0AAE2SAI0_9BACT</name>
<dbReference type="Pfam" id="PF13488">
    <property type="entry name" value="Gly-zipper_Omp"/>
    <property type="match status" value="1"/>
</dbReference>
<dbReference type="RefSeq" id="WP_309487966.1">
    <property type="nucleotide sequence ID" value="NZ_JAENIG010000001.1"/>
</dbReference>
<protein>
    <submittedName>
        <fullName evidence="3">Glycine zipper 2TM domain-containing protein</fullName>
    </submittedName>
</protein>
<organism evidence="3 4">
    <name type="scientific">Oceaniferula flava</name>
    <dbReference type="NCBI Taxonomy" id="2800421"/>
    <lineage>
        <taxon>Bacteria</taxon>
        <taxon>Pseudomonadati</taxon>
        <taxon>Verrucomicrobiota</taxon>
        <taxon>Verrucomicrobiia</taxon>
        <taxon>Verrucomicrobiales</taxon>
        <taxon>Verrucomicrobiaceae</taxon>
        <taxon>Oceaniferula</taxon>
    </lineage>
</organism>
<accession>A0AAE2SAI0</accession>
<evidence type="ECO:0000259" key="2">
    <source>
        <dbReference type="Pfam" id="PF13488"/>
    </source>
</evidence>
<reference evidence="3" key="1">
    <citation type="submission" date="2021-01" db="EMBL/GenBank/DDBJ databases">
        <title>Modified the classification status of verrucomicrobia.</title>
        <authorList>
            <person name="Feng X."/>
        </authorList>
    </citation>
    <scope>NUCLEOTIDE SEQUENCE</scope>
    <source>
        <strain evidence="3">5K15</strain>
    </source>
</reference>
<keyword evidence="4" id="KW-1185">Reference proteome</keyword>
<dbReference type="AlphaFoldDB" id="A0AAE2SAI0"/>
<dbReference type="PROSITE" id="PS51257">
    <property type="entry name" value="PROKAR_LIPOPROTEIN"/>
    <property type="match status" value="1"/>
</dbReference>
<dbReference type="Proteomes" id="UP000634206">
    <property type="component" value="Unassembled WGS sequence"/>
</dbReference>
<dbReference type="EMBL" id="JAENIG010000001">
    <property type="protein sequence ID" value="MBK1853367.1"/>
    <property type="molecule type" value="Genomic_DNA"/>
</dbReference>
<evidence type="ECO:0000313" key="4">
    <source>
        <dbReference type="Proteomes" id="UP000634206"/>
    </source>
</evidence>